<dbReference type="PROSITE" id="PS50040">
    <property type="entry name" value="EF1G_C"/>
    <property type="match status" value="1"/>
</dbReference>
<dbReference type="InterPro" id="IPR004045">
    <property type="entry name" value="Glutathione_S-Trfase_N"/>
</dbReference>
<dbReference type="SUPFAM" id="SSF52833">
    <property type="entry name" value="Thioredoxin-like"/>
    <property type="match status" value="1"/>
</dbReference>
<protein>
    <submittedName>
        <fullName evidence="8">Glutathione S-transferase</fullName>
    </submittedName>
</protein>
<feature type="domain" description="GST C-terminal" evidence="7">
    <location>
        <begin position="83"/>
        <end position="209"/>
    </location>
</feature>
<dbReference type="Gene3D" id="3.40.30.10">
    <property type="entry name" value="Glutaredoxin"/>
    <property type="match status" value="1"/>
</dbReference>
<dbReference type="InParanoid" id="I7MIM2"/>
<dbReference type="eggNOG" id="KOG0867">
    <property type="taxonomic scope" value="Eukaryota"/>
</dbReference>
<dbReference type="GO" id="GO:0005634">
    <property type="term" value="C:nucleus"/>
    <property type="evidence" value="ECO:0007669"/>
    <property type="project" value="TreeGrafter"/>
</dbReference>
<dbReference type="eggNOG" id="KOG1627">
    <property type="taxonomic scope" value="Eukaryota"/>
</dbReference>
<dbReference type="InterPro" id="IPR001662">
    <property type="entry name" value="EF1B_G_C"/>
</dbReference>
<reference evidence="9" key="1">
    <citation type="journal article" date="2006" name="PLoS Biol.">
        <title>Macronuclear genome sequence of the ciliate Tetrahymena thermophila, a model eukaryote.</title>
        <authorList>
            <person name="Eisen J.A."/>
            <person name="Coyne R.S."/>
            <person name="Wu M."/>
            <person name="Wu D."/>
            <person name="Thiagarajan M."/>
            <person name="Wortman J.R."/>
            <person name="Badger J.H."/>
            <person name="Ren Q."/>
            <person name="Amedeo P."/>
            <person name="Jones K.M."/>
            <person name="Tallon L.J."/>
            <person name="Delcher A.L."/>
            <person name="Salzberg S.L."/>
            <person name="Silva J.C."/>
            <person name="Haas B.J."/>
            <person name="Majoros W.H."/>
            <person name="Farzad M."/>
            <person name="Carlton J.M."/>
            <person name="Smith R.K. Jr."/>
            <person name="Garg J."/>
            <person name="Pearlman R.E."/>
            <person name="Karrer K.M."/>
            <person name="Sun L."/>
            <person name="Manning G."/>
            <person name="Elde N.C."/>
            <person name="Turkewitz A.P."/>
            <person name="Asai D.J."/>
            <person name="Wilkes D.E."/>
            <person name="Wang Y."/>
            <person name="Cai H."/>
            <person name="Collins K."/>
            <person name="Stewart B.A."/>
            <person name="Lee S.R."/>
            <person name="Wilamowska K."/>
            <person name="Weinberg Z."/>
            <person name="Ruzzo W.L."/>
            <person name="Wloga D."/>
            <person name="Gaertig J."/>
            <person name="Frankel J."/>
            <person name="Tsao C.-C."/>
            <person name="Gorovsky M.A."/>
            <person name="Keeling P.J."/>
            <person name="Waller R.F."/>
            <person name="Patron N.J."/>
            <person name="Cherry J.M."/>
            <person name="Stover N.A."/>
            <person name="Krieger C.J."/>
            <person name="del Toro C."/>
            <person name="Ryder H.F."/>
            <person name="Williamson S.C."/>
            <person name="Barbeau R.A."/>
            <person name="Hamilton E.P."/>
            <person name="Orias E."/>
        </authorList>
    </citation>
    <scope>NUCLEOTIDE SEQUENCE [LARGE SCALE GENOMIC DNA]</scope>
    <source>
        <strain evidence="9">SB210</strain>
    </source>
</reference>
<dbReference type="PROSITE" id="PS50405">
    <property type="entry name" value="GST_CTER"/>
    <property type="match status" value="1"/>
</dbReference>
<dbReference type="GeneID" id="7828880"/>
<sequence>MTYQLLAPAGNFRANMLLTIAELVGVKLELVHTEYAATKTPEFKQKNPLGKVPVLITPEGPVYESNAIARHLARTAGKLYGANQHEAALVDQYLDMAVTELLPSLTTTLYAIFGFKPADKEVLKAAKQETFSVLRILNERLTHHKYLAGENLTIADIQLATFLNLAFRVTISGEQKKPIAKVVEYFVRVAQLPEFTKYHGRPHFATSEFQTVAAPAAEAKDNKKKEAAKAKEAPKPKEAPKKKEEKVEEEEKEEQPASGWNLYDYKTLYVNAKNKEEAIQNLVENFDAKTMCIYHLHYQKYTGDGQVLYLFNNMKNNFLQRCDPARKVAFGTYSIYGEEPNLEISGVWLFMGATIPPQMNENPSFEYHDLKQLDITKAEDLQILRNYWTNTEEDTSVVDGLRLRSFGSFK</sequence>
<dbReference type="InterPro" id="IPR036433">
    <property type="entry name" value="EF1B_G_C_sf"/>
</dbReference>
<dbReference type="SUPFAM" id="SSF47616">
    <property type="entry name" value="GST C-terminal domain-like"/>
    <property type="match status" value="1"/>
</dbReference>
<dbReference type="InterPro" id="IPR036282">
    <property type="entry name" value="Glutathione-S-Trfase_C_sf"/>
</dbReference>
<dbReference type="SFLD" id="SFLDS00019">
    <property type="entry name" value="Glutathione_Transferase_(cytos"/>
    <property type="match status" value="1"/>
</dbReference>
<dbReference type="Gene3D" id="1.20.1050.10">
    <property type="match status" value="1"/>
</dbReference>
<dbReference type="HOGENOM" id="CLU_011226_3_0_1"/>
<dbReference type="RefSeq" id="XP_001014085.1">
    <property type="nucleotide sequence ID" value="XM_001014085.3"/>
</dbReference>
<dbReference type="SFLD" id="SFLDG00358">
    <property type="entry name" value="Main_(cytGST)"/>
    <property type="match status" value="1"/>
</dbReference>
<dbReference type="InterPro" id="IPR050802">
    <property type="entry name" value="EF-GSTs"/>
</dbReference>
<organism evidence="8 9">
    <name type="scientific">Tetrahymena thermophila (strain SB210)</name>
    <dbReference type="NCBI Taxonomy" id="312017"/>
    <lineage>
        <taxon>Eukaryota</taxon>
        <taxon>Sar</taxon>
        <taxon>Alveolata</taxon>
        <taxon>Ciliophora</taxon>
        <taxon>Intramacronucleata</taxon>
        <taxon>Oligohymenophorea</taxon>
        <taxon>Hymenostomatida</taxon>
        <taxon>Tetrahymenina</taxon>
        <taxon>Tetrahymenidae</taxon>
        <taxon>Tetrahymena</taxon>
    </lineage>
</organism>
<evidence type="ECO:0000259" key="5">
    <source>
        <dbReference type="PROSITE" id="PS50040"/>
    </source>
</evidence>
<dbReference type="SUPFAM" id="SSF89942">
    <property type="entry name" value="eEF1-gamma domain"/>
    <property type="match status" value="1"/>
</dbReference>
<proteinExistence type="predicted"/>
<keyword evidence="1 3" id="KW-0251">Elongation factor</keyword>
<feature type="region of interest" description="Disordered" evidence="4">
    <location>
        <begin position="215"/>
        <end position="255"/>
    </location>
</feature>
<dbReference type="GO" id="GO:0003746">
    <property type="term" value="F:translation elongation factor activity"/>
    <property type="evidence" value="ECO:0007669"/>
    <property type="project" value="UniProtKB-UniRule"/>
</dbReference>
<dbReference type="EMBL" id="GG662719">
    <property type="protein sequence ID" value="EAR93840.1"/>
    <property type="molecule type" value="Genomic_DNA"/>
</dbReference>
<evidence type="ECO:0000256" key="3">
    <source>
        <dbReference type="PROSITE-ProRule" id="PRU00519"/>
    </source>
</evidence>
<dbReference type="Gene3D" id="3.30.70.1010">
    <property type="entry name" value="Translation elongation factor EF1B, gamma chain, conserved domain"/>
    <property type="match status" value="1"/>
</dbReference>
<dbReference type="STRING" id="312017.I7MIM2"/>
<dbReference type="FunCoup" id="I7MIM2">
    <property type="interactions" value="470"/>
</dbReference>
<feature type="domain" description="EF-1-gamma C-terminal" evidence="5">
    <location>
        <begin position="248"/>
        <end position="410"/>
    </location>
</feature>
<evidence type="ECO:0000313" key="8">
    <source>
        <dbReference type="EMBL" id="EAR93840.1"/>
    </source>
</evidence>
<feature type="compositionally biased region" description="Basic and acidic residues" evidence="4">
    <location>
        <begin position="218"/>
        <end position="246"/>
    </location>
</feature>
<dbReference type="OMA" id="TQYFSWT"/>
<evidence type="ECO:0000256" key="2">
    <source>
        <dbReference type="ARBA" id="ARBA00022917"/>
    </source>
</evidence>
<dbReference type="InterPro" id="IPR004046">
    <property type="entry name" value="GST_C"/>
</dbReference>
<dbReference type="Pfam" id="PF00043">
    <property type="entry name" value="GST_C"/>
    <property type="match status" value="1"/>
</dbReference>
<dbReference type="PROSITE" id="PS50404">
    <property type="entry name" value="GST_NTER"/>
    <property type="match status" value="1"/>
</dbReference>
<dbReference type="InterPro" id="IPR010987">
    <property type="entry name" value="Glutathione-S-Trfase_C-like"/>
</dbReference>
<evidence type="ECO:0000313" key="9">
    <source>
        <dbReference type="Proteomes" id="UP000009168"/>
    </source>
</evidence>
<dbReference type="GO" id="GO:0005737">
    <property type="term" value="C:cytoplasm"/>
    <property type="evidence" value="ECO:0007669"/>
    <property type="project" value="TreeGrafter"/>
</dbReference>
<keyword evidence="2 3" id="KW-0648">Protein biosynthesis</keyword>
<accession>I7MIM2</accession>
<dbReference type="SMART" id="SM01183">
    <property type="entry name" value="EF1G"/>
    <property type="match status" value="1"/>
</dbReference>
<dbReference type="InterPro" id="IPR036249">
    <property type="entry name" value="Thioredoxin-like_sf"/>
</dbReference>
<evidence type="ECO:0000256" key="1">
    <source>
        <dbReference type="ARBA" id="ARBA00022768"/>
    </source>
</evidence>
<evidence type="ECO:0000259" key="7">
    <source>
        <dbReference type="PROSITE" id="PS50405"/>
    </source>
</evidence>
<evidence type="ECO:0000259" key="6">
    <source>
        <dbReference type="PROSITE" id="PS50404"/>
    </source>
</evidence>
<dbReference type="InterPro" id="IPR040079">
    <property type="entry name" value="Glutathione_S-Trfase"/>
</dbReference>
<dbReference type="CDD" id="cd03044">
    <property type="entry name" value="GST_N_EF1Bgamma"/>
    <property type="match status" value="1"/>
</dbReference>
<name>I7MIM2_TETTS</name>
<evidence type="ECO:0000256" key="4">
    <source>
        <dbReference type="SAM" id="MobiDB-lite"/>
    </source>
</evidence>
<dbReference type="Proteomes" id="UP000009168">
    <property type="component" value="Unassembled WGS sequence"/>
</dbReference>
<keyword evidence="9" id="KW-1185">Reference proteome</keyword>
<feature type="domain" description="GST N-terminal" evidence="6">
    <location>
        <begin position="1"/>
        <end position="80"/>
    </location>
</feature>
<dbReference type="Pfam" id="PF02798">
    <property type="entry name" value="GST_N"/>
    <property type="match status" value="1"/>
</dbReference>
<dbReference type="PANTHER" id="PTHR43986:SF1">
    <property type="entry name" value="ELONGATION FACTOR 1-GAMMA"/>
    <property type="match status" value="1"/>
</dbReference>
<dbReference type="KEGG" id="tet:TTHERM_00402120"/>
<dbReference type="PANTHER" id="PTHR43986">
    <property type="entry name" value="ELONGATION FACTOR 1-GAMMA"/>
    <property type="match status" value="1"/>
</dbReference>
<dbReference type="OrthoDB" id="249703at2759"/>
<gene>
    <name evidence="8" type="ORF">TTHERM_00402120</name>
</gene>
<dbReference type="AlphaFoldDB" id="I7MIM2"/>
<dbReference type="Pfam" id="PF00647">
    <property type="entry name" value="EF1G"/>
    <property type="match status" value="1"/>
</dbReference>